<organism evidence="2 3">
    <name type="scientific">Lunatimonas lonarensis</name>
    <dbReference type="NCBI Taxonomy" id="1232681"/>
    <lineage>
        <taxon>Bacteria</taxon>
        <taxon>Pseudomonadati</taxon>
        <taxon>Bacteroidota</taxon>
        <taxon>Cytophagia</taxon>
        <taxon>Cytophagales</taxon>
        <taxon>Cyclobacteriaceae</taxon>
    </lineage>
</organism>
<dbReference type="PANTHER" id="PTHR12110">
    <property type="entry name" value="HYDROXYPYRUVATE ISOMERASE"/>
    <property type="match status" value="1"/>
</dbReference>
<accession>R7ZLV9</accession>
<dbReference type="InterPro" id="IPR050312">
    <property type="entry name" value="IolE/XylAMocC-like"/>
</dbReference>
<keyword evidence="3" id="KW-1185">Reference proteome</keyword>
<reference evidence="2 3" key="1">
    <citation type="submission" date="2013-02" db="EMBL/GenBank/DDBJ databases">
        <title>A novel strain isolated from Lonar lake, Maharashtra, India.</title>
        <authorList>
            <person name="Singh A."/>
        </authorList>
    </citation>
    <scope>NUCLEOTIDE SEQUENCE [LARGE SCALE GENOMIC DNA]</scope>
    <source>
        <strain evidence="2 3">AK24</strain>
    </source>
</reference>
<dbReference type="SUPFAM" id="SSF51658">
    <property type="entry name" value="Xylose isomerase-like"/>
    <property type="match status" value="1"/>
</dbReference>
<dbReference type="EMBL" id="AQHR01000112">
    <property type="protein sequence ID" value="EON75075.1"/>
    <property type="molecule type" value="Genomic_DNA"/>
</dbReference>
<dbReference type="InterPro" id="IPR013022">
    <property type="entry name" value="Xyl_isomerase-like_TIM-brl"/>
</dbReference>
<dbReference type="STRING" id="1232681.ADIS_4564"/>
<sequence>MDRRSTLKKITALTALGMVGSDLLSAGQLERQNRLLEKNRPTPLYFFTKALQWLPLSDVAKVTQDLGFTGVDLPVRSNGFFDIDEIKTKLPSVVRDCANLGMEIPVLTTDMTLAKHGNWEEFLKTLAGEGILNYRMGYLPFTSKHIMGELKSLNGQMKPIADLHARYGVCGQYQNHAGNRIGGSVWEIYHLLDGINPDHVGIQFDLRHATVEGYQSYENVFHLVSDQIRSFDLKDFVWGKNPRGTGEVPINVLFGEGNVNFRLLLEHPRYNHPTMPKIIHAEYDLGGAEHGRKDPTMDAKQILATIAKDVTAYHQLMS</sequence>
<evidence type="ECO:0000259" key="1">
    <source>
        <dbReference type="Pfam" id="PF01261"/>
    </source>
</evidence>
<name>R7ZLV9_9BACT</name>
<evidence type="ECO:0000313" key="3">
    <source>
        <dbReference type="Proteomes" id="UP000013909"/>
    </source>
</evidence>
<evidence type="ECO:0000313" key="2">
    <source>
        <dbReference type="EMBL" id="EON75075.1"/>
    </source>
</evidence>
<dbReference type="RefSeq" id="WP_010856677.1">
    <property type="nucleotide sequence ID" value="NZ_AQHR01000112.1"/>
</dbReference>
<dbReference type="OrthoDB" id="2561798at2"/>
<dbReference type="InterPro" id="IPR036237">
    <property type="entry name" value="Xyl_isomerase-like_sf"/>
</dbReference>
<feature type="domain" description="Xylose isomerase-like TIM barrel" evidence="1">
    <location>
        <begin position="63"/>
        <end position="265"/>
    </location>
</feature>
<dbReference type="Gene3D" id="3.20.20.150">
    <property type="entry name" value="Divalent-metal-dependent TIM barrel enzymes"/>
    <property type="match status" value="1"/>
</dbReference>
<proteinExistence type="predicted"/>
<comment type="caution">
    <text evidence="2">The sequence shown here is derived from an EMBL/GenBank/DDBJ whole genome shotgun (WGS) entry which is preliminary data.</text>
</comment>
<protein>
    <recommendedName>
        <fullName evidence="1">Xylose isomerase-like TIM barrel domain-containing protein</fullName>
    </recommendedName>
</protein>
<dbReference type="Pfam" id="PF01261">
    <property type="entry name" value="AP_endonuc_2"/>
    <property type="match status" value="1"/>
</dbReference>
<dbReference type="AlphaFoldDB" id="R7ZLV9"/>
<gene>
    <name evidence="2" type="ORF">ADIS_4564</name>
</gene>
<dbReference type="Proteomes" id="UP000013909">
    <property type="component" value="Unassembled WGS sequence"/>
</dbReference>